<evidence type="ECO:0000313" key="2">
    <source>
        <dbReference type="Proteomes" id="UP000568273"/>
    </source>
</evidence>
<gene>
    <name evidence="1" type="ORF">HKO22_00600</name>
</gene>
<dbReference type="AlphaFoldDB" id="A0A848RFR9"/>
<reference evidence="1" key="1">
    <citation type="submission" date="2020-04" db="EMBL/GenBank/DDBJ databases">
        <title>Peptoniphilus sp. nov. isolated from swine feces.</title>
        <authorList>
            <person name="Ryu S.W."/>
        </authorList>
    </citation>
    <scope>NUCLEOTIDE SEQUENCE [LARGE SCALE GENOMIC DNA]</scope>
    <source>
        <strain evidence="1">AGMB00490</strain>
    </source>
</reference>
<proteinExistence type="predicted"/>
<dbReference type="Proteomes" id="UP000568273">
    <property type="component" value="Unassembled WGS sequence"/>
</dbReference>
<comment type="caution">
    <text evidence="1">The sequence shown here is derived from an EMBL/GenBank/DDBJ whole genome shotgun (WGS) entry which is preliminary data.</text>
</comment>
<evidence type="ECO:0008006" key="3">
    <source>
        <dbReference type="Google" id="ProtNLM"/>
    </source>
</evidence>
<accession>A0A848RFR9</accession>
<sequence>MKERAECEICGRYDYLEEHHLIPGIANRKLSDKYKLRINVCRACHNKIHNEKELMNWSKKRGQKLFERKHSREEFIKVFGMSYL</sequence>
<protein>
    <recommendedName>
        <fullName evidence="3">HNH domain-containing protein</fullName>
    </recommendedName>
</protein>
<keyword evidence="2" id="KW-1185">Reference proteome</keyword>
<dbReference type="EMBL" id="JABDSR010000001">
    <property type="protein sequence ID" value="NMW84243.1"/>
    <property type="molecule type" value="Genomic_DNA"/>
</dbReference>
<evidence type="ECO:0000313" key="1">
    <source>
        <dbReference type="EMBL" id="NMW84243.1"/>
    </source>
</evidence>
<name>A0A848RFR9_9FIRM</name>
<dbReference type="RefSeq" id="WP_169967753.1">
    <property type="nucleotide sequence ID" value="NZ_JABDSR010000001.1"/>
</dbReference>
<organism evidence="1 2">
    <name type="scientific">Peptoniphilus faecalis</name>
    <dbReference type="NCBI Taxonomy" id="2731255"/>
    <lineage>
        <taxon>Bacteria</taxon>
        <taxon>Bacillati</taxon>
        <taxon>Bacillota</taxon>
        <taxon>Tissierellia</taxon>
        <taxon>Tissierellales</taxon>
        <taxon>Peptoniphilaceae</taxon>
        <taxon>Peptoniphilus</taxon>
    </lineage>
</organism>